<accession>A0ABP7WT13</accession>
<protein>
    <recommendedName>
        <fullName evidence="7">Serine/threonine protein phosphatase</fullName>
    </recommendedName>
</protein>
<dbReference type="SUPFAM" id="SSF49363">
    <property type="entry name" value="Purple acid phosphatase, N-terminal domain"/>
    <property type="match status" value="1"/>
</dbReference>
<dbReference type="SUPFAM" id="SSF56300">
    <property type="entry name" value="Metallo-dependent phosphatases"/>
    <property type="match status" value="1"/>
</dbReference>
<evidence type="ECO:0008006" key="7">
    <source>
        <dbReference type="Google" id="ProtNLM"/>
    </source>
</evidence>
<dbReference type="Pfam" id="PF00149">
    <property type="entry name" value="Metallophos"/>
    <property type="match status" value="1"/>
</dbReference>
<dbReference type="InterPro" id="IPR008963">
    <property type="entry name" value="Purple_acid_Pase-like_N"/>
</dbReference>
<reference evidence="6" key="1">
    <citation type="journal article" date="2019" name="Int. J. Syst. Evol. Microbiol.">
        <title>The Global Catalogue of Microorganisms (GCM) 10K type strain sequencing project: providing services to taxonomists for standard genome sequencing and annotation.</title>
        <authorList>
            <consortium name="The Broad Institute Genomics Platform"/>
            <consortium name="The Broad Institute Genome Sequencing Center for Infectious Disease"/>
            <person name="Wu L."/>
            <person name="Ma J."/>
        </authorList>
    </citation>
    <scope>NUCLEOTIDE SEQUENCE [LARGE SCALE GENOMIC DNA]</scope>
    <source>
        <strain evidence="6">JCM 17304</strain>
    </source>
</reference>
<name>A0ABP7WT13_9GAMM</name>
<dbReference type="InterPro" id="IPR015914">
    <property type="entry name" value="PAPs_N"/>
</dbReference>
<dbReference type="PROSITE" id="PS51257">
    <property type="entry name" value="PROKAR_LIPOPROTEIN"/>
    <property type="match status" value="1"/>
</dbReference>
<dbReference type="PANTHER" id="PTHR45867">
    <property type="entry name" value="PURPLE ACID PHOSPHATASE"/>
    <property type="match status" value="1"/>
</dbReference>
<evidence type="ECO:0000256" key="2">
    <source>
        <dbReference type="SAM" id="MobiDB-lite"/>
    </source>
</evidence>
<feature type="domain" description="Calcineurin-like phosphoesterase" evidence="3">
    <location>
        <begin position="185"/>
        <end position="380"/>
    </location>
</feature>
<dbReference type="PROSITE" id="PS51318">
    <property type="entry name" value="TAT"/>
    <property type="match status" value="1"/>
</dbReference>
<evidence type="ECO:0000259" key="3">
    <source>
        <dbReference type="Pfam" id="PF00149"/>
    </source>
</evidence>
<dbReference type="PANTHER" id="PTHR45867:SF3">
    <property type="entry name" value="ACID PHOSPHATASE TYPE 7"/>
    <property type="match status" value="1"/>
</dbReference>
<dbReference type="InterPro" id="IPR029052">
    <property type="entry name" value="Metallo-depent_PP-like"/>
</dbReference>
<dbReference type="Pfam" id="PF16656">
    <property type="entry name" value="Pur_ac_phosph_N"/>
    <property type="match status" value="1"/>
</dbReference>
<feature type="region of interest" description="Disordered" evidence="2">
    <location>
        <begin position="41"/>
        <end position="67"/>
    </location>
</feature>
<dbReference type="RefSeq" id="WP_344935220.1">
    <property type="nucleotide sequence ID" value="NZ_BAABDM010000003.1"/>
</dbReference>
<organism evidence="5 6">
    <name type="scientific">Zhongshania borealis</name>
    <dbReference type="NCBI Taxonomy" id="889488"/>
    <lineage>
        <taxon>Bacteria</taxon>
        <taxon>Pseudomonadati</taxon>
        <taxon>Pseudomonadota</taxon>
        <taxon>Gammaproteobacteria</taxon>
        <taxon>Cellvibrionales</taxon>
        <taxon>Spongiibacteraceae</taxon>
        <taxon>Zhongshania</taxon>
    </lineage>
</organism>
<evidence type="ECO:0000313" key="6">
    <source>
        <dbReference type="Proteomes" id="UP001500392"/>
    </source>
</evidence>
<sequence>MSLPRDPKSRQFPLRPLTRRRFVTGSLAGIALTACNSSTRRRADGAVVDELDPTPLPNPEPEPIPDTEVPGPMMPRGLHSSLVGDSHTSRTITWFTDGEDAPVSWLEFSSFELGLDEFSIQDDAFENSVEASTSQTTGIESFTHRASAVGIDPDRPLRYRVGSDEGGWSAVYVVMPSPRDEWSFIHFGDHGIGELPKLVTEEVMRTPADLLMLAGDLSYANGDQEIWDVWFEQMQPLLARRLTMAAPGNHEEKDFGGDTFKNRFSHPPKPLTSSFGPSDPGSTFYSFDFNRVHFLVTTAGALIGDGTLPEELLNIEADLANASLRRLRGEIDFIIVMQHFTIWTDQLDRSPANFTLVALEENIFLRYGVDLVIVGHDHIYQRSAPMFLGLPNPLGYVQMMVGTGGASIRLLDDDGTQSWSEKAFVGIGFAHYKVSKGKINIEYIGAPPLDMSDIGRQYSEGKFEVLDSVEIKAKSLLACSQCAKPARGQEVLLQNFEAIAAHTKDRNRRALQHCG</sequence>
<evidence type="ECO:0000259" key="4">
    <source>
        <dbReference type="Pfam" id="PF16656"/>
    </source>
</evidence>
<evidence type="ECO:0000313" key="5">
    <source>
        <dbReference type="EMBL" id="GAA4095388.1"/>
    </source>
</evidence>
<feature type="compositionally biased region" description="Pro residues" evidence="2">
    <location>
        <begin position="54"/>
        <end position="64"/>
    </location>
</feature>
<proteinExistence type="predicted"/>
<comment type="caution">
    <text evidence="5">The sequence shown here is derived from an EMBL/GenBank/DDBJ whole genome shotgun (WGS) entry which is preliminary data.</text>
</comment>
<evidence type="ECO:0000256" key="1">
    <source>
        <dbReference type="ARBA" id="ARBA00022729"/>
    </source>
</evidence>
<dbReference type="EMBL" id="BAABDM010000003">
    <property type="protein sequence ID" value="GAA4095388.1"/>
    <property type="molecule type" value="Genomic_DNA"/>
</dbReference>
<feature type="domain" description="Purple acid phosphatase N-terminal" evidence="4">
    <location>
        <begin position="75"/>
        <end position="173"/>
    </location>
</feature>
<dbReference type="InterPro" id="IPR004843">
    <property type="entry name" value="Calcineurin-like_PHP"/>
</dbReference>
<dbReference type="Gene3D" id="3.60.21.10">
    <property type="match status" value="1"/>
</dbReference>
<keyword evidence="6" id="KW-1185">Reference proteome</keyword>
<dbReference type="InterPro" id="IPR006311">
    <property type="entry name" value="TAT_signal"/>
</dbReference>
<keyword evidence="1" id="KW-0732">Signal</keyword>
<gene>
    <name evidence="5" type="ORF">GCM10022414_19440</name>
</gene>
<dbReference type="Proteomes" id="UP001500392">
    <property type="component" value="Unassembled WGS sequence"/>
</dbReference>